<gene>
    <name evidence="6" type="ORF">DIT97_05730</name>
</gene>
<feature type="transmembrane region" description="Helical" evidence="5">
    <location>
        <begin position="71"/>
        <end position="90"/>
    </location>
</feature>
<accession>A0A3D3R146</accession>
<dbReference type="InterPro" id="IPR003689">
    <property type="entry name" value="ZIP"/>
</dbReference>
<feature type="transmembrane region" description="Helical" evidence="5">
    <location>
        <begin position="173"/>
        <end position="194"/>
    </location>
</feature>
<comment type="caution">
    <text evidence="6">The sequence shown here is derived from an EMBL/GenBank/DDBJ whole genome shotgun (WGS) entry which is preliminary data.</text>
</comment>
<evidence type="ECO:0000256" key="2">
    <source>
        <dbReference type="ARBA" id="ARBA00022692"/>
    </source>
</evidence>
<feature type="transmembrane region" description="Helical" evidence="5">
    <location>
        <begin position="141"/>
        <end position="161"/>
    </location>
</feature>
<dbReference type="PANTHER" id="PTHR11040">
    <property type="entry name" value="ZINC/IRON TRANSPORTER"/>
    <property type="match status" value="1"/>
</dbReference>
<feature type="transmembrane region" description="Helical" evidence="5">
    <location>
        <begin position="46"/>
        <end position="65"/>
    </location>
</feature>
<dbReference type="Proteomes" id="UP000263642">
    <property type="component" value="Unassembled WGS sequence"/>
</dbReference>
<feature type="transmembrane region" description="Helical" evidence="5">
    <location>
        <begin position="6"/>
        <end position="25"/>
    </location>
</feature>
<evidence type="ECO:0000256" key="3">
    <source>
        <dbReference type="ARBA" id="ARBA00022989"/>
    </source>
</evidence>
<dbReference type="GO" id="GO:0016020">
    <property type="term" value="C:membrane"/>
    <property type="evidence" value="ECO:0007669"/>
    <property type="project" value="UniProtKB-SubCell"/>
</dbReference>
<evidence type="ECO:0008006" key="8">
    <source>
        <dbReference type="Google" id="ProtNLM"/>
    </source>
</evidence>
<dbReference type="Pfam" id="PF02535">
    <property type="entry name" value="Zip"/>
    <property type="match status" value="1"/>
</dbReference>
<evidence type="ECO:0000256" key="5">
    <source>
        <dbReference type="SAM" id="Phobius"/>
    </source>
</evidence>
<reference evidence="6 7" key="1">
    <citation type="journal article" date="2018" name="Nat. Biotechnol.">
        <title>A standardized bacterial taxonomy based on genome phylogeny substantially revises the tree of life.</title>
        <authorList>
            <person name="Parks D.H."/>
            <person name="Chuvochina M."/>
            <person name="Waite D.W."/>
            <person name="Rinke C."/>
            <person name="Skarshewski A."/>
            <person name="Chaumeil P.A."/>
            <person name="Hugenholtz P."/>
        </authorList>
    </citation>
    <scope>NUCLEOTIDE SEQUENCE [LARGE SCALE GENOMIC DNA]</scope>
    <source>
        <strain evidence="6">UBA9375</strain>
    </source>
</reference>
<keyword evidence="3 5" id="KW-1133">Transmembrane helix</keyword>
<name>A0A3D3R146_9PLAN</name>
<organism evidence="6 7">
    <name type="scientific">Gimesia maris</name>
    <dbReference type="NCBI Taxonomy" id="122"/>
    <lineage>
        <taxon>Bacteria</taxon>
        <taxon>Pseudomonadati</taxon>
        <taxon>Planctomycetota</taxon>
        <taxon>Planctomycetia</taxon>
        <taxon>Planctomycetales</taxon>
        <taxon>Planctomycetaceae</taxon>
        <taxon>Gimesia</taxon>
    </lineage>
</organism>
<feature type="transmembrane region" description="Helical" evidence="5">
    <location>
        <begin position="110"/>
        <end position="129"/>
    </location>
</feature>
<keyword evidence="2 5" id="KW-0812">Transmembrane</keyword>
<protein>
    <recommendedName>
        <fullName evidence="8">ZIP Zinc transporter</fullName>
    </recommendedName>
</protein>
<dbReference type="PANTHER" id="PTHR11040:SF140">
    <property type="entry name" value="ZRT (ZRT), IRT- (IRT-) LIKE PROTEIN TRANSPORTER"/>
    <property type="match status" value="1"/>
</dbReference>
<comment type="subcellular location">
    <subcellularLocation>
        <location evidence="1">Membrane</location>
        <topology evidence="1">Multi-pass membrane protein</topology>
    </subcellularLocation>
</comment>
<sequence length="264" mass="28955">MLTVIQWIHLFIILLIAFAGGYFPFTKTGHIRTNGGFPRGEAFSSGVFLALSLTMLLPASFHIFQEELPELNYPIGSVIAILAFLGLLAMEHMTMHSIERERIKIKNGRLPARIPLVMTTMIALPSFFLGTTLGMSDSTQATFIFIAIILHKGTAAFALMLTMVRSTLSRSQIIFLFTSFALSTPLGIIFGGFIHNDLSPSVAIVKAVVLSLGAGTFLYMGTLHEMKHASLIEHCGKRSCFLAMVTGLFITALVRFVMGDAHHF</sequence>
<dbReference type="GO" id="GO:0005385">
    <property type="term" value="F:zinc ion transmembrane transporter activity"/>
    <property type="evidence" value="ECO:0007669"/>
    <property type="project" value="TreeGrafter"/>
</dbReference>
<dbReference type="AlphaFoldDB" id="A0A3D3R146"/>
<feature type="transmembrane region" description="Helical" evidence="5">
    <location>
        <begin position="240"/>
        <end position="258"/>
    </location>
</feature>
<feature type="transmembrane region" description="Helical" evidence="5">
    <location>
        <begin position="200"/>
        <end position="219"/>
    </location>
</feature>
<evidence type="ECO:0000313" key="6">
    <source>
        <dbReference type="EMBL" id="HCO22571.1"/>
    </source>
</evidence>
<dbReference type="EMBL" id="DQAY01000037">
    <property type="protein sequence ID" value="HCO22571.1"/>
    <property type="molecule type" value="Genomic_DNA"/>
</dbReference>
<proteinExistence type="predicted"/>
<evidence type="ECO:0000256" key="1">
    <source>
        <dbReference type="ARBA" id="ARBA00004141"/>
    </source>
</evidence>
<evidence type="ECO:0000313" key="7">
    <source>
        <dbReference type="Proteomes" id="UP000263642"/>
    </source>
</evidence>
<keyword evidence="4 5" id="KW-0472">Membrane</keyword>
<evidence type="ECO:0000256" key="4">
    <source>
        <dbReference type="ARBA" id="ARBA00023136"/>
    </source>
</evidence>